<dbReference type="AlphaFoldDB" id="A0A645DJF9"/>
<sequence length="107" mass="12915">MRYLFPYYIMVEKSGETMPKPVNVNLDEVEMNPDRVEIRWGSKAVISRVFSVKEATVTKWIADMRDNPQFREYVINPSHRIVLINLDGFEEYVRWLQDNRYRRNKSK</sequence>
<accession>A0A645DJF9</accession>
<dbReference type="EMBL" id="VSSQ01036651">
    <property type="protein sequence ID" value="MPM89178.1"/>
    <property type="molecule type" value="Genomic_DNA"/>
</dbReference>
<gene>
    <name evidence="1" type="ORF">SDC9_136286</name>
</gene>
<evidence type="ECO:0000313" key="1">
    <source>
        <dbReference type="EMBL" id="MPM89178.1"/>
    </source>
</evidence>
<protein>
    <recommendedName>
        <fullName evidence="2">Excisionase</fullName>
    </recommendedName>
</protein>
<reference evidence="1" key="1">
    <citation type="submission" date="2019-08" db="EMBL/GenBank/DDBJ databases">
        <authorList>
            <person name="Kucharzyk K."/>
            <person name="Murdoch R.W."/>
            <person name="Higgins S."/>
            <person name="Loffler F."/>
        </authorList>
    </citation>
    <scope>NUCLEOTIDE SEQUENCE</scope>
</reference>
<organism evidence="1">
    <name type="scientific">bioreactor metagenome</name>
    <dbReference type="NCBI Taxonomy" id="1076179"/>
    <lineage>
        <taxon>unclassified sequences</taxon>
        <taxon>metagenomes</taxon>
        <taxon>ecological metagenomes</taxon>
    </lineage>
</organism>
<name>A0A645DJF9_9ZZZZ</name>
<comment type="caution">
    <text evidence="1">The sequence shown here is derived from an EMBL/GenBank/DDBJ whole genome shotgun (WGS) entry which is preliminary data.</text>
</comment>
<evidence type="ECO:0008006" key="2">
    <source>
        <dbReference type="Google" id="ProtNLM"/>
    </source>
</evidence>
<proteinExistence type="predicted"/>